<dbReference type="InterPro" id="IPR016181">
    <property type="entry name" value="Acyl_CoA_acyltransferase"/>
</dbReference>
<dbReference type="GeneID" id="75065585"/>
<evidence type="ECO:0000259" key="1">
    <source>
        <dbReference type="PROSITE" id="PS51186"/>
    </source>
</evidence>
<dbReference type="RefSeq" id="WP_002819194.1">
    <property type="nucleotide sequence ID" value="NZ_CP014324.1"/>
</dbReference>
<dbReference type="SUPFAM" id="SSF55729">
    <property type="entry name" value="Acyl-CoA N-acyltransferases (Nat)"/>
    <property type="match status" value="1"/>
</dbReference>
<dbReference type="Pfam" id="PF00583">
    <property type="entry name" value="Acetyltransf_1"/>
    <property type="match status" value="1"/>
</dbReference>
<reference evidence="2" key="3">
    <citation type="submission" date="2019-10" db="EMBL/GenBank/DDBJ databases">
        <title>Malate fermentation in French cider.</title>
        <authorList>
            <person name="Cousin F.J."/>
            <person name="Medina Fernandez S."/>
            <person name="Misery B."/>
            <person name="Laplace J.-M."/>
            <person name="Cretenet M."/>
        </authorList>
    </citation>
    <scope>NUCLEOTIDE SEQUENCE</scope>
    <source>
        <strain evidence="2">UCMA15129</strain>
    </source>
</reference>
<dbReference type="GO" id="GO:0016747">
    <property type="term" value="F:acyltransferase activity, transferring groups other than amino-acyl groups"/>
    <property type="evidence" value="ECO:0007669"/>
    <property type="project" value="InterPro"/>
</dbReference>
<sequence length="176" mass="20488">MKKISIRLAKDKDIPEIMEIIKSAKSRLKAAGSPQWQGIYPDENSFKTDIDKNWSYLLIVDKEIAGVAALMQIPEKSYEKIENGSWLQENNLHYTTIHRIAIADQFAGRHLATIFFQLLIEESKKLGFNQVRFDTHRLNYAMQHLGEKLSFQKRGIIYVNEYQDNARIAYQLIIDK</sequence>
<evidence type="ECO:0000313" key="3">
    <source>
        <dbReference type="EMBL" id="OIM20939.1"/>
    </source>
</evidence>
<dbReference type="Gene3D" id="3.40.630.30">
    <property type="match status" value="1"/>
</dbReference>
<protein>
    <submittedName>
        <fullName evidence="2 3">Acetyltransferase</fullName>
    </submittedName>
    <submittedName>
        <fullName evidence="4">N-acetyltransferase</fullName>
        <ecNumber evidence="4">2.3.1.-</ecNumber>
    </submittedName>
</protein>
<dbReference type="EMBL" id="MLOK01000046">
    <property type="protein sequence ID" value="OIM20939.1"/>
    <property type="molecule type" value="Genomic_DNA"/>
</dbReference>
<evidence type="ECO:0000313" key="4">
    <source>
        <dbReference type="EMBL" id="VDB98569.1"/>
    </source>
</evidence>
<keyword evidence="3" id="KW-0808">Transferase</keyword>
<dbReference type="InterPro" id="IPR000182">
    <property type="entry name" value="GNAT_dom"/>
</dbReference>
<dbReference type="Proteomes" id="UP001281024">
    <property type="component" value="Unassembled WGS sequence"/>
</dbReference>
<dbReference type="AlphaFoldDB" id="A0A6H3GVY0"/>
<reference evidence="3 5" key="1">
    <citation type="journal article" date="2016" name="BMC Genomics">
        <title>Consensus pan-genome assembly of the specialised wine bacterium Oenococcus oeni.</title>
        <authorList>
            <person name="Sternes P.R."/>
            <person name="Borneman A.R."/>
        </authorList>
    </citation>
    <scope>NUCLEOTIDE SEQUENCE [LARGE SCALE GENOMIC DNA]</scope>
    <source>
        <strain evidence="3 5">AWRIB661</strain>
    </source>
</reference>
<evidence type="ECO:0000313" key="2">
    <source>
        <dbReference type="EMBL" id="MDV7715342.1"/>
    </source>
</evidence>
<evidence type="ECO:0000313" key="5">
    <source>
        <dbReference type="Proteomes" id="UP000181728"/>
    </source>
</evidence>
<dbReference type="Proteomes" id="UP000294726">
    <property type="component" value="Chromosome"/>
</dbReference>
<accession>A0A6H3GVY0</accession>
<proteinExistence type="predicted"/>
<reference evidence="4 6" key="2">
    <citation type="submission" date="2018-08" db="EMBL/GenBank/DDBJ databases">
        <authorList>
            <person name="Lorentzen P. G. S. M."/>
        </authorList>
    </citation>
    <scope>NUCLEOTIDE SEQUENCE [LARGE SCALE GENOMIC DNA]</scope>
    <source>
        <strain evidence="4 6">CRBO_1381</strain>
    </source>
</reference>
<organism evidence="3 5">
    <name type="scientific">Oenococcus oeni</name>
    <name type="common">Leuconostoc oenos</name>
    <dbReference type="NCBI Taxonomy" id="1247"/>
    <lineage>
        <taxon>Bacteria</taxon>
        <taxon>Bacillati</taxon>
        <taxon>Bacillota</taxon>
        <taxon>Bacilli</taxon>
        <taxon>Lactobacillales</taxon>
        <taxon>Lactobacillaceae</taxon>
        <taxon>Oenococcus</taxon>
    </lineage>
</organism>
<dbReference type="OMA" id="QWINGYP"/>
<gene>
    <name evidence="3" type="ORF">ATX59_06465</name>
    <name evidence="2" type="ORF">GA838_06170</name>
    <name evidence="4" type="ORF">OENI_1322</name>
</gene>
<feature type="domain" description="N-acetyltransferase" evidence="1">
    <location>
        <begin position="4"/>
        <end position="176"/>
    </location>
</feature>
<dbReference type="EMBL" id="WERV01000004">
    <property type="protein sequence ID" value="MDV7715342.1"/>
    <property type="molecule type" value="Genomic_DNA"/>
</dbReference>
<evidence type="ECO:0000313" key="6">
    <source>
        <dbReference type="Proteomes" id="UP000294726"/>
    </source>
</evidence>
<dbReference type="EC" id="2.3.1.-" evidence="4"/>
<name>A0A6H3GVY0_OENOE</name>
<dbReference type="PROSITE" id="PS51186">
    <property type="entry name" value="GNAT"/>
    <property type="match status" value="1"/>
</dbReference>
<dbReference type="Proteomes" id="UP000181728">
    <property type="component" value="Unassembled WGS sequence"/>
</dbReference>
<dbReference type="EMBL" id="LR031358">
    <property type="protein sequence ID" value="VDB98569.1"/>
    <property type="molecule type" value="Genomic_DNA"/>
</dbReference>
<keyword evidence="4" id="KW-0012">Acyltransferase</keyword>